<evidence type="ECO:0000313" key="3">
    <source>
        <dbReference type="Proteomes" id="UP000318431"/>
    </source>
</evidence>
<dbReference type="RefSeq" id="WP_145648835.1">
    <property type="nucleotide sequence ID" value="NZ_VLLB01000003.1"/>
</dbReference>
<comment type="caution">
    <text evidence="2">The sequence shown here is derived from an EMBL/GenBank/DDBJ whole genome shotgun (WGS) entry which is preliminary data.</text>
</comment>
<dbReference type="OrthoDB" id="5880742at2"/>
<dbReference type="InterPro" id="IPR012433">
    <property type="entry name" value="Imm11"/>
</dbReference>
<sequence length="200" mass="23201">MSKYDQEYYVIDPANSDRLPRLTPTEETVDRNYAFEVPPRGSAPFFFFNGASDYQKKKRIDVIKDLPDVLFNGNHVIVRDRVRKELLELDASGFELHPAVFMDDDGTWHEDFWFVCIPERFDCWDKEASDYDDDPMEIGGFELYEIEKISLSEELLDRTPLKERLFFKLGGAQDAVLMCHQSIAGIFRSPGSKLIPVPDY</sequence>
<dbReference type="Proteomes" id="UP000318431">
    <property type="component" value="Unassembled WGS sequence"/>
</dbReference>
<protein>
    <recommendedName>
        <fullName evidence="1">Immunity MXAN-0049 protein domain-containing protein</fullName>
    </recommendedName>
</protein>
<dbReference type="Pfam" id="PF07791">
    <property type="entry name" value="Imm11"/>
    <property type="match status" value="1"/>
</dbReference>
<evidence type="ECO:0000313" key="2">
    <source>
        <dbReference type="EMBL" id="TWI66184.1"/>
    </source>
</evidence>
<name>A0A562RC79_9BURK</name>
<accession>A0A562RC79</accession>
<proteinExistence type="predicted"/>
<reference evidence="2 3" key="1">
    <citation type="journal article" date="2015" name="Stand. Genomic Sci.">
        <title>Genomic Encyclopedia of Bacterial and Archaeal Type Strains, Phase III: the genomes of soil and plant-associated and newly described type strains.</title>
        <authorList>
            <person name="Whitman W.B."/>
            <person name="Woyke T."/>
            <person name="Klenk H.P."/>
            <person name="Zhou Y."/>
            <person name="Lilburn T.G."/>
            <person name="Beck B.J."/>
            <person name="De Vos P."/>
            <person name="Vandamme P."/>
            <person name="Eisen J.A."/>
            <person name="Garrity G."/>
            <person name="Hugenholtz P."/>
            <person name="Kyrpides N.C."/>
        </authorList>
    </citation>
    <scope>NUCLEOTIDE SEQUENCE [LARGE SCALE GENOMIC DNA]</scope>
    <source>
        <strain evidence="2 3">CGMCC 1.10822</strain>
    </source>
</reference>
<dbReference type="AlphaFoldDB" id="A0A562RC79"/>
<gene>
    <name evidence="2" type="ORF">IP91_01995</name>
</gene>
<evidence type="ECO:0000259" key="1">
    <source>
        <dbReference type="Pfam" id="PF07791"/>
    </source>
</evidence>
<dbReference type="EMBL" id="VLLB01000003">
    <property type="protein sequence ID" value="TWI66184.1"/>
    <property type="molecule type" value="Genomic_DNA"/>
</dbReference>
<feature type="domain" description="Immunity MXAN-0049 protein" evidence="1">
    <location>
        <begin position="35"/>
        <end position="155"/>
    </location>
</feature>
<keyword evidence="3" id="KW-1185">Reference proteome</keyword>
<organism evidence="2 3">
    <name type="scientific">Pseudoduganella lurida</name>
    <dbReference type="NCBI Taxonomy" id="1036180"/>
    <lineage>
        <taxon>Bacteria</taxon>
        <taxon>Pseudomonadati</taxon>
        <taxon>Pseudomonadota</taxon>
        <taxon>Betaproteobacteria</taxon>
        <taxon>Burkholderiales</taxon>
        <taxon>Oxalobacteraceae</taxon>
        <taxon>Telluria group</taxon>
        <taxon>Pseudoduganella</taxon>
    </lineage>
</organism>